<dbReference type="InterPro" id="IPR014030">
    <property type="entry name" value="Ketoacyl_synth_N"/>
</dbReference>
<dbReference type="Gene3D" id="3.40.47.10">
    <property type="match status" value="1"/>
</dbReference>
<dbReference type="EMBL" id="BLPG01000001">
    <property type="protein sequence ID" value="GFJ91616.1"/>
    <property type="molecule type" value="Genomic_DNA"/>
</dbReference>
<dbReference type="AlphaFoldDB" id="A0A6V8LC18"/>
<reference evidence="2 3" key="1">
    <citation type="submission" date="2020-03" db="EMBL/GenBank/DDBJ databases">
        <title>Whole genome shotgun sequence of Phytohabitans rumicis NBRC 108638.</title>
        <authorList>
            <person name="Komaki H."/>
            <person name="Tamura T."/>
        </authorList>
    </citation>
    <scope>NUCLEOTIDE SEQUENCE [LARGE SCALE GENOMIC DNA]</scope>
    <source>
        <strain evidence="2 3">NBRC 108638</strain>
    </source>
</reference>
<dbReference type="Proteomes" id="UP000482960">
    <property type="component" value="Unassembled WGS sequence"/>
</dbReference>
<sequence length="180" mass="18552">MNLLDELAGVAVRSRAQWPEPGDTGRPGQVPGFVASSFGPLVAEVAERCLRGWPTNDTHTRTAVVLASVRGDLGTATAVAEAVDAGRRVTPLFFFQSVPNSILGHIAARWRLTGPLVCLSPIGDPLAEAAAVAAGLFDDGDADEALLIVADQGSAYGGDDTATALLVGPADSPHDEGVRQ</sequence>
<dbReference type="InterPro" id="IPR016039">
    <property type="entry name" value="Thiolase-like"/>
</dbReference>
<evidence type="ECO:0000259" key="1">
    <source>
        <dbReference type="Pfam" id="PF13723"/>
    </source>
</evidence>
<gene>
    <name evidence="2" type="ORF">Prum_052580</name>
</gene>
<name>A0A6V8LC18_9ACTN</name>
<organism evidence="2 3">
    <name type="scientific">Phytohabitans rumicis</name>
    <dbReference type="NCBI Taxonomy" id="1076125"/>
    <lineage>
        <taxon>Bacteria</taxon>
        <taxon>Bacillati</taxon>
        <taxon>Actinomycetota</taxon>
        <taxon>Actinomycetes</taxon>
        <taxon>Micromonosporales</taxon>
        <taxon>Micromonosporaceae</taxon>
    </lineage>
</organism>
<dbReference type="Pfam" id="PF13723">
    <property type="entry name" value="Ketoacyl-synt_2"/>
    <property type="match status" value="1"/>
</dbReference>
<reference evidence="2 3" key="2">
    <citation type="submission" date="2020-03" db="EMBL/GenBank/DDBJ databases">
        <authorList>
            <person name="Ichikawa N."/>
            <person name="Kimura A."/>
            <person name="Kitahashi Y."/>
            <person name="Uohara A."/>
        </authorList>
    </citation>
    <scope>NUCLEOTIDE SEQUENCE [LARGE SCALE GENOMIC DNA]</scope>
    <source>
        <strain evidence="2 3">NBRC 108638</strain>
    </source>
</reference>
<dbReference type="SUPFAM" id="SSF53901">
    <property type="entry name" value="Thiolase-like"/>
    <property type="match status" value="1"/>
</dbReference>
<dbReference type="GO" id="GO:0016746">
    <property type="term" value="F:acyltransferase activity"/>
    <property type="evidence" value="ECO:0007669"/>
    <property type="project" value="InterPro"/>
</dbReference>
<evidence type="ECO:0000313" key="2">
    <source>
        <dbReference type="EMBL" id="GFJ91616.1"/>
    </source>
</evidence>
<comment type="caution">
    <text evidence="2">The sequence shown here is derived from an EMBL/GenBank/DDBJ whole genome shotgun (WGS) entry which is preliminary data.</text>
</comment>
<accession>A0A6V8LC18</accession>
<feature type="domain" description="Beta-ketoacyl synthase-like N-terminal" evidence="1">
    <location>
        <begin position="52"/>
        <end position="152"/>
    </location>
</feature>
<keyword evidence="3" id="KW-1185">Reference proteome</keyword>
<evidence type="ECO:0000313" key="3">
    <source>
        <dbReference type="Proteomes" id="UP000482960"/>
    </source>
</evidence>
<proteinExistence type="predicted"/>
<protein>
    <recommendedName>
        <fullName evidence="1">Beta-ketoacyl synthase-like N-terminal domain-containing protein</fullName>
    </recommendedName>
</protein>